<evidence type="ECO:0000256" key="2">
    <source>
        <dbReference type="ARBA" id="ARBA00022692"/>
    </source>
</evidence>
<evidence type="ECO:0000256" key="3">
    <source>
        <dbReference type="ARBA" id="ARBA00022989"/>
    </source>
</evidence>
<feature type="domain" description="GTD-binding" evidence="7">
    <location>
        <begin position="237"/>
        <end position="335"/>
    </location>
</feature>
<dbReference type="Pfam" id="PF04576">
    <property type="entry name" value="Zein-binding"/>
    <property type="match status" value="1"/>
</dbReference>
<keyword evidence="5" id="KW-0175">Coiled coil</keyword>
<keyword evidence="9" id="KW-1185">Reference proteome</keyword>
<protein>
    <recommendedName>
        <fullName evidence="7">GTD-binding domain-containing protein</fullName>
    </recommendedName>
</protein>
<comment type="subcellular location">
    <subcellularLocation>
        <location evidence="1">Membrane</location>
        <topology evidence="1">Single-pass membrane protein</topology>
    </subcellularLocation>
</comment>
<dbReference type="PANTHER" id="PTHR31448">
    <property type="entry name" value="MYOSIN-BINDING PROTEIN 2"/>
    <property type="match status" value="1"/>
</dbReference>
<dbReference type="OrthoDB" id="1047602at2759"/>
<dbReference type="InterPro" id="IPR039306">
    <property type="entry name" value="MYOB"/>
</dbReference>
<dbReference type="InterPro" id="IPR007656">
    <property type="entry name" value="GTD-bd"/>
</dbReference>
<evidence type="ECO:0000256" key="5">
    <source>
        <dbReference type="SAM" id="Coils"/>
    </source>
</evidence>
<feature type="coiled-coil region" evidence="5">
    <location>
        <begin position="271"/>
        <end position="337"/>
    </location>
</feature>
<dbReference type="Proteomes" id="UP000236161">
    <property type="component" value="Unassembled WGS sequence"/>
</dbReference>
<dbReference type="GO" id="GO:0016020">
    <property type="term" value="C:membrane"/>
    <property type="evidence" value="ECO:0007669"/>
    <property type="project" value="UniProtKB-SubCell"/>
</dbReference>
<dbReference type="PROSITE" id="PS51775">
    <property type="entry name" value="GTD_BINDING"/>
    <property type="match status" value="1"/>
</dbReference>
<proteinExistence type="predicted"/>
<gene>
    <name evidence="8" type="ORF">AXF42_Ash015004</name>
</gene>
<evidence type="ECO:0000313" key="8">
    <source>
        <dbReference type="EMBL" id="PKA62120.1"/>
    </source>
</evidence>
<dbReference type="PANTHER" id="PTHR31448:SF45">
    <property type="entry name" value="EXPRESSED PROTEIN"/>
    <property type="match status" value="1"/>
</dbReference>
<keyword evidence="4 6" id="KW-0472">Membrane</keyword>
<evidence type="ECO:0000313" key="9">
    <source>
        <dbReference type="Proteomes" id="UP000236161"/>
    </source>
</evidence>
<keyword evidence="2 6" id="KW-0812">Transmembrane</keyword>
<dbReference type="EMBL" id="KZ451919">
    <property type="protein sequence ID" value="PKA62120.1"/>
    <property type="molecule type" value="Genomic_DNA"/>
</dbReference>
<organism evidence="8 9">
    <name type="scientific">Apostasia shenzhenica</name>
    <dbReference type="NCBI Taxonomy" id="1088818"/>
    <lineage>
        <taxon>Eukaryota</taxon>
        <taxon>Viridiplantae</taxon>
        <taxon>Streptophyta</taxon>
        <taxon>Embryophyta</taxon>
        <taxon>Tracheophyta</taxon>
        <taxon>Spermatophyta</taxon>
        <taxon>Magnoliopsida</taxon>
        <taxon>Liliopsida</taxon>
        <taxon>Asparagales</taxon>
        <taxon>Orchidaceae</taxon>
        <taxon>Apostasioideae</taxon>
        <taxon>Apostasia</taxon>
    </lineage>
</organism>
<evidence type="ECO:0000259" key="7">
    <source>
        <dbReference type="PROSITE" id="PS51775"/>
    </source>
</evidence>
<reference evidence="8 9" key="1">
    <citation type="journal article" date="2017" name="Nature">
        <title>The Apostasia genome and the evolution of orchids.</title>
        <authorList>
            <person name="Zhang G.Q."/>
            <person name="Liu K.W."/>
            <person name="Li Z."/>
            <person name="Lohaus R."/>
            <person name="Hsiao Y.Y."/>
            <person name="Niu S.C."/>
            <person name="Wang J.Y."/>
            <person name="Lin Y.C."/>
            <person name="Xu Q."/>
            <person name="Chen L.J."/>
            <person name="Yoshida K."/>
            <person name="Fujiwara S."/>
            <person name="Wang Z.W."/>
            <person name="Zhang Y.Q."/>
            <person name="Mitsuda N."/>
            <person name="Wang M."/>
            <person name="Liu G.H."/>
            <person name="Pecoraro L."/>
            <person name="Huang H.X."/>
            <person name="Xiao X.J."/>
            <person name="Lin M."/>
            <person name="Wu X.Y."/>
            <person name="Wu W.L."/>
            <person name="Chen Y.Y."/>
            <person name="Chang S.B."/>
            <person name="Sakamoto S."/>
            <person name="Ohme-Takagi M."/>
            <person name="Yagi M."/>
            <person name="Zeng S.J."/>
            <person name="Shen C.Y."/>
            <person name="Yeh C.M."/>
            <person name="Luo Y.B."/>
            <person name="Tsai W.C."/>
            <person name="Van de Peer Y."/>
            <person name="Liu Z.J."/>
        </authorList>
    </citation>
    <scope>NUCLEOTIDE SEQUENCE [LARGE SCALE GENOMIC DNA]</scope>
    <source>
        <strain evidence="9">cv. Shenzhen</strain>
        <tissue evidence="8">Stem</tissue>
    </source>
</reference>
<sequence>MDSKNPSKKDKRESHCILSALSSAFSEWIIIILLLINAFCLFLVSRICRSCKLQSPCLLCSRLGFLLGNEKLGFYKNLVCDTHKAEISSLLFCDFHKELPDSPKTKDVKEESFAPKFSLLISDDMVVDKLIDPIPISDSSSSCKCQPHEGTDSTSNVVVNKALNLAEANSKANQVISDFDSSESPRLPMDLMQRLSQLAAARCIDASTDSNHRVRKGDECKLSDNSTENVDLPCDESAVDALKRQIEMGRKSLSILYKELEEERNASAIAANEAMAMINKLQEEKAALQLEALQYLRMLEEQNEYDQEAIEKLNDQLTERERDLLDLEEELESYRKKLCGDELPLSSDELECM</sequence>
<accession>A0A2I0B2V2</accession>
<name>A0A2I0B2V2_9ASPA</name>
<feature type="transmembrane region" description="Helical" evidence="6">
    <location>
        <begin position="21"/>
        <end position="44"/>
    </location>
</feature>
<evidence type="ECO:0000256" key="6">
    <source>
        <dbReference type="SAM" id="Phobius"/>
    </source>
</evidence>
<keyword evidence="3 6" id="KW-1133">Transmembrane helix</keyword>
<dbReference type="GO" id="GO:0080115">
    <property type="term" value="F:myosin XI tail binding"/>
    <property type="evidence" value="ECO:0007669"/>
    <property type="project" value="UniProtKB-ARBA"/>
</dbReference>
<evidence type="ECO:0000256" key="1">
    <source>
        <dbReference type="ARBA" id="ARBA00004167"/>
    </source>
</evidence>
<dbReference type="AlphaFoldDB" id="A0A2I0B2V2"/>
<evidence type="ECO:0000256" key="4">
    <source>
        <dbReference type="ARBA" id="ARBA00023136"/>
    </source>
</evidence>
<dbReference type="STRING" id="1088818.A0A2I0B2V2"/>